<keyword evidence="2" id="KW-0067">ATP-binding</keyword>
<gene>
    <name evidence="5" type="ORF">SASPL_132858</name>
</gene>
<accession>A0A8X8X4D9</accession>
<keyword evidence="4" id="KW-1133">Transmembrane helix</keyword>
<evidence type="ECO:0000313" key="5">
    <source>
        <dbReference type="EMBL" id="KAG6405271.1"/>
    </source>
</evidence>
<dbReference type="GO" id="GO:0005524">
    <property type="term" value="F:ATP binding"/>
    <property type="evidence" value="ECO:0007669"/>
    <property type="project" value="UniProtKB-KW"/>
</dbReference>
<feature type="transmembrane region" description="Helical" evidence="4">
    <location>
        <begin position="186"/>
        <end position="205"/>
    </location>
</feature>
<protein>
    <submittedName>
        <fullName evidence="5">Uncharacterized protein</fullName>
    </submittedName>
</protein>
<dbReference type="SUPFAM" id="SSF52540">
    <property type="entry name" value="P-loop containing nucleoside triphosphate hydrolases"/>
    <property type="match status" value="1"/>
</dbReference>
<name>A0A8X8X4D9_SALSN</name>
<evidence type="ECO:0000256" key="2">
    <source>
        <dbReference type="ARBA" id="ARBA00022840"/>
    </source>
</evidence>
<dbReference type="InterPro" id="IPR050173">
    <property type="entry name" value="ABC_transporter_C-like"/>
</dbReference>
<dbReference type="EMBL" id="PNBA02000012">
    <property type="protein sequence ID" value="KAG6405271.1"/>
    <property type="molecule type" value="Genomic_DNA"/>
</dbReference>
<comment type="caution">
    <text evidence="5">The sequence shown here is derived from an EMBL/GenBank/DDBJ whole genome shotgun (WGS) entry which is preliminary data.</text>
</comment>
<keyword evidence="4" id="KW-0472">Membrane</keyword>
<organism evidence="5">
    <name type="scientific">Salvia splendens</name>
    <name type="common">Scarlet sage</name>
    <dbReference type="NCBI Taxonomy" id="180675"/>
    <lineage>
        <taxon>Eukaryota</taxon>
        <taxon>Viridiplantae</taxon>
        <taxon>Streptophyta</taxon>
        <taxon>Embryophyta</taxon>
        <taxon>Tracheophyta</taxon>
        <taxon>Spermatophyta</taxon>
        <taxon>Magnoliopsida</taxon>
        <taxon>eudicotyledons</taxon>
        <taxon>Gunneridae</taxon>
        <taxon>Pentapetalae</taxon>
        <taxon>asterids</taxon>
        <taxon>lamiids</taxon>
        <taxon>Lamiales</taxon>
        <taxon>Lamiaceae</taxon>
        <taxon>Nepetoideae</taxon>
        <taxon>Mentheae</taxon>
        <taxon>Salviinae</taxon>
        <taxon>Salvia</taxon>
        <taxon>Salvia subgen. Calosphace</taxon>
        <taxon>core Calosphace</taxon>
    </lineage>
</organism>
<evidence type="ECO:0000256" key="4">
    <source>
        <dbReference type="SAM" id="Phobius"/>
    </source>
</evidence>
<keyword evidence="4" id="KW-0812">Transmembrane</keyword>
<dbReference type="InterPro" id="IPR027417">
    <property type="entry name" value="P-loop_NTPase"/>
</dbReference>
<evidence type="ECO:0000313" key="6">
    <source>
        <dbReference type="Proteomes" id="UP000298416"/>
    </source>
</evidence>
<reference evidence="5" key="2">
    <citation type="submission" date="2020-08" db="EMBL/GenBank/DDBJ databases">
        <title>Plant Genome Project.</title>
        <authorList>
            <person name="Zhang R.-G."/>
        </authorList>
    </citation>
    <scope>NUCLEOTIDE SEQUENCE</scope>
    <source>
        <strain evidence="5">Huo1</strain>
        <tissue evidence="5">Leaf</tissue>
    </source>
</reference>
<keyword evidence="1" id="KW-0547">Nucleotide-binding</keyword>
<dbReference type="PANTHER" id="PTHR24223:SF189">
    <property type="entry name" value="ABC TRANSPORTER C FAMILY MEMBER 5"/>
    <property type="match status" value="1"/>
</dbReference>
<dbReference type="Proteomes" id="UP000298416">
    <property type="component" value="Unassembled WGS sequence"/>
</dbReference>
<feature type="region of interest" description="Disordered" evidence="3">
    <location>
        <begin position="1"/>
        <end position="46"/>
    </location>
</feature>
<evidence type="ECO:0000256" key="3">
    <source>
        <dbReference type="SAM" id="MobiDB-lite"/>
    </source>
</evidence>
<sequence length="209" mass="23066">MVEMGVPEPEEAEESVQVEVSGADRTAEPEQQMGNHSEQEEAGADVCSPKGVRQKVFGKRCSPKGVRQKVFGKRCSPKGVRQKEAVRQRKLFGKGSCSAKEAVRQRKLLEILAFIGERGINMGVRPKRIQIARAPHQDADIYTFDDPFSAVDAHTSTHLFNVSTTLGPNIHYNIYLLHTQTLSTLILVYVALSIGSVFCMLGRALSDLI</sequence>
<dbReference type="Gene3D" id="3.40.50.300">
    <property type="entry name" value="P-loop containing nucleotide triphosphate hydrolases"/>
    <property type="match status" value="1"/>
</dbReference>
<dbReference type="GO" id="GO:0016020">
    <property type="term" value="C:membrane"/>
    <property type="evidence" value="ECO:0007669"/>
    <property type="project" value="TreeGrafter"/>
</dbReference>
<evidence type="ECO:0000256" key="1">
    <source>
        <dbReference type="ARBA" id="ARBA00022741"/>
    </source>
</evidence>
<reference evidence="5" key="1">
    <citation type="submission" date="2018-01" db="EMBL/GenBank/DDBJ databases">
        <authorList>
            <person name="Mao J.F."/>
        </authorList>
    </citation>
    <scope>NUCLEOTIDE SEQUENCE</scope>
    <source>
        <strain evidence="5">Huo1</strain>
        <tissue evidence="5">Leaf</tissue>
    </source>
</reference>
<dbReference type="PANTHER" id="PTHR24223">
    <property type="entry name" value="ATP-BINDING CASSETTE SUB-FAMILY C"/>
    <property type="match status" value="1"/>
</dbReference>
<dbReference type="AlphaFoldDB" id="A0A8X8X4D9"/>
<proteinExistence type="predicted"/>
<dbReference type="GO" id="GO:0042626">
    <property type="term" value="F:ATPase-coupled transmembrane transporter activity"/>
    <property type="evidence" value="ECO:0007669"/>
    <property type="project" value="TreeGrafter"/>
</dbReference>
<keyword evidence="6" id="KW-1185">Reference proteome</keyword>